<keyword evidence="2" id="KW-1185">Reference proteome</keyword>
<evidence type="ECO:0000313" key="2">
    <source>
        <dbReference type="Proteomes" id="UP001146120"/>
    </source>
</evidence>
<gene>
    <name evidence="1" type="ORF">N0F65_012356</name>
</gene>
<dbReference type="AlphaFoldDB" id="A0AAV2YMS6"/>
<evidence type="ECO:0000313" key="1">
    <source>
        <dbReference type="EMBL" id="DAZ94776.1"/>
    </source>
</evidence>
<accession>A0AAV2YMS6</accession>
<organism evidence="1 2">
    <name type="scientific">Lagenidium giganteum</name>
    <dbReference type="NCBI Taxonomy" id="4803"/>
    <lineage>
        <taxon>Eukaryota</taxon>
        <taxon>Sar</taxon>
        <taxon>Stramenopiles</taxon>
        <taxon>Oomycota</taxon>
        <taxon>Peronosporomycetes</taxon>
        <taxon>Pythiales</taxon>
        <taxon>Pythiaceae</taxon>
    </lineage>
</organism>
<name>A0AAV2YMS6_9STRA</name>
<evidence type="ECO:0008006" key="3">
    <source>
        <dbReference type="Google" id="ProtNLM"/>
    </source>
</evidence>
<dbReference type="EMBL" id="DAKRPA010000233">
    <property type="protein sequence ID" value="DAZ94776.1"/>
    <property type="molecule type" value="Genomic_DNA"/>
</dbReference>
<proteinExistence type="predicted"/>
<reference evidence="1" key="2">
    <citation type="journal article" date="2023" name="Microbiol Resour">
        <title>Decontamination and Annotation of the Draft Genome Sequence of the Oomycete Lagenidium giganteum ARSEF 373.</title>
        <authorList>
            <person name="Morgan W.R."/>
            <person name="Tartar A."/>
        </authorList>
    </citation>
    <scope>NUCLEOTIDE SEQUENCE</scope>
    <source>
        <strain evidence="1">ARSEF 373</strain>
    </source>
</reference>
<comment type="caution">
    <text evidence="1">The sequence shown here is derived from an EMBL/GenBank/DDBJ whole genome shotgun (WGS) entry which is preliminary data.</text>
</comment>
<dbReference type="Proteomes" id="UP001146120">
    <property type="component" value="Unassembled WGS sequence"/>
</dbReference>
<sequence>MMEEEAIAICRSLPKSFDHMVLHMEISGTELKTQDVIKALTNEHVKRTADKASNKSADDAKAFNAQKETRTCHVCGKVGGSLGYQVLAEDWSATTSWWAA</sequence>
<reference evidence="1" key="1">
    <citation type="submission" date="2022-11" db="EMBL/GenBank/DDBJ databases">
        <authorList>
            <person name="Morgan W.R."/>
            <person name="Tartar A."/>
        </authorList>
    </citation>
    <scope>NUCLEOTIDE SEQUENCE</scope>
    <source>
        <strain evidence="1">ARSEF 373</strain>
    </source>
</reference>
<dbReference type="Pfam" id="PF14223">
    <property type="entry name" value="Retrotran_gag_2"/>
    <property type="match status" value="1"/>
</dbReference>
<protein>
    <recommendedName>
        <fullName evidence="3">Gag-pol polyprotein</fullName>
    </recommendedName>
</protein>